<evidence type="ECO:0000313" key="1">
    <source>
        <dbReference type="EMBL" id="GMF50220.1"/>
    </source>
</evidence>
<sequence length="217" mass="24028">MNWLNDCPVATDTEKVQLRKKLREASKARKSLVKRLTRLMTTASRTVAINGVLKLPCCPDSGSDHTIISRSHLAMLLDVDPSVLRLPLDSPVDILTYGAHPVVVKTKAMLHVLIHTAAGPVQPAEAVPCLVAETGDDEFIIGRDLLGTLGMDVDRQLEQLAVHREDRTSGNPFDLVATESPVLPGKVPTDDEVRVAVEQLWKCWMTELWSMDFRQTM</sequence>
<evidence type="ECO:0000313" key="2">
    <source>
        <dbReference type="Proteomes" id="UP001165121"/>
    </source>
</evidence>
<reference evidence="1" key="1">
    <citation type="submission" date="2023-04" db="EMBL/GenBank/DDBJ databases">
        <title>Phytophthora fragariaefolia NBRC 109709.</title>
        <authorList>
            <person name="Ichikawa N."/>
            <person name="Sato H."/>
            <person name="Tonouchi N."/>
        </authorList>
    </citation>
    <scope>NUCLEOTIDE SEQUENCE</scope>
    <source>
        <strain evidence="1">NBRC 109709</strain>
    </source>
</reference>
<dbReference type="AlphaFoldDB" id="A0A9W6Y1F0"/>
<dbReference type="Proteomes" id="UP001165121">
    <property type="component" value="Unassembled WGS sequence"/>
</dbReference>
<gene>
    <name evidence="1" type="ORF">Pfra01_001999200</name>
</gene>
<dbReference type="EMBL" id="BSXT01002662">
    <property type="protein sequence ID" value="GMF50220.1"/>
    <property type="molecule type" value="Genomic_DNA"/>
</dbReference>
<accession>A0A9W6Y1F0</accession>
<proteinExistence type="predicted"/>
<name>A0A9W6Y1F0_9STRA</name>
<dbReference type="OrthoDB" id="113901at2759"/>
<comment type="caution">
    <text evidence="1">The sequence shown here is derived from an EMBL/GenBank/DDBJ whole genome shotgun (WGS) entry which is preliminary data.</text>
</comment>
<dbReference type="SUPFAM" id="SSF50630">
    <property type="entry name" value="Acid proteases"/>
    <property type="match status" value="1"/>
</dbReference>
<dbReference type="InterPro" id="IPR021109">
    <property type="entry name" value="Peptidase_aspartic_dom_sf"/>
</dbReference>
<organism evidence="1 2">
    <name type="scientific">Phytophthora fragariaefolia</name>
    <dbReference type="NCBI Taxonomy" id="1490495"/>
    <lineage>
        <taxon>Eukaryota</taxon>
        <taxon>Sar</taxon>
        <taxon>Stramenopiles</taxon>
        <taxon>Oomycota</taxon>
        <taxon>Peronosporomycetes</taxon>
        <taxon>Peronosporales</taxon>
        <taxon>Peronosporaceae</taxon>
        <taxon>Phytophthora</taxon>
    </lineage>
</organism>
<dbReference type="Gene3D" id="2.40.70.10">
    <property type="entry name" value="Acid Proteases"/>
    <property type="match status" value="1"/>
</dbReference>
<keyword evidence="2" id="KW-1185">Reference proteome</keyword>
<protein>
    <submittedName>
        <fullName evidence="1">Unnamed protein product</fullName>
    </submittedName>
</protein>